<dbReference type="Proteomes" id="UP000682782">
    <property type="component" value="Chromosome"/>
</dbReference>
<evidence type="ECO:0000313" key="2">
    <source>
        <dbReference type="Proteomes" id="UP000682782"/>
    </source>
</evidence>
<dbReference type="EMBL" id="CP068393">
    <property type="protein sequence ID" value="QUC68215.1"/>
    <property type="molecule type" value="Genomic_DNA"/>
</dbReference>
<proteinExistence type="predicted"/>
<sequence length="140" mass="16194">MKKYKIGYTAGVYDMFHIGHLNVLMNAKQYCEHLIVAVSTDEVVRANKHKAPIIKYEDRIRIVEAIRYVDEVVPQTDYNDKITAAKKYGIDVMFVGDDWKGSEKWARIEEQLKDIGVDLVYLPYTHSVSSTILRDKIRGQ</sequence>
<gene>
    <name evidence="1" type="ORF">JYE49_05840</name>
</gene>
<organism evidence="1 2">
    <name type="scientific">Aristaeella hokkaidonensis</name>
    <dbReference type="NCBI Taxonomy" id="3046382"/>
    <lineage>
        <taxon>Bacteria</taxon>
        <taxon>Bacillati</taxon>
        <taxon>Bacillota</taxon>
        <taxon>Clostridia</taxon>
        <taxon>Eubacteriales</taxon>
        <taxon>Aristaeellaceae</taxon>
        <taxon>Aristaeella</taxon>
    </lineage>
</organism>
<name>A0AC61MYK0_9FIRM</name>
<keyword evidence="2" id="KW-1185">Reference proteome</keyword>
<keyword evidence="1" id="KW-0548">Nucleotidyltransferase</keyword>
<keyword evidence="1" id="KW-0808">Transferase</keyword>
<protein>
    <submittedName>
        <fullName evidence="1">Adenylyltransferase/cytidyltransferase family protein</fullName>
    </submittedName>
</protein>
<reference evidence="1" key="1">
    <citation type="submission" date="2021-01" db="EMBL/GenBank/DDBJ databases">
        <title>Complete genome sequence of Clostridiales bacterium R-7.</title>
        <authorList>
            <person name="Mahoney-Kurpe S.C."/>
            <person name="Palevich N."/>
            <person name="Koike S."/>
            <person name="Moon C.D."/>
            <person name="Attwood G.T."/>
        </authorList>
    </citation>
    <scope>NUCLEOTIDE SEQUENCE</scope>
    <source>
        <strain evidence="1">R-7</strain>
    </source>
</reference>
<evidence type="ECO:0000313" key="1">
    <source>
        <dbReference type="EMBL" id="QUC68215.1"/>
    </source>
</evidence>
<accession>A0AC61MYK0</accession>